<feature type="region of interest" description="Disordered" evidence="1">
    <location>
        <begin position="149"/>
        <end position="193"/>
    </location>
</feature>
<sequence length="193" mass="22316">MIYGETWNPGENKKALEGEGGIRIAKRYSIRASKLFGERREGRWLYVCIRFPIRYFRSVEKKHVILKCGGDGSSVTSQSRSIGGWWRSQGLRPQSGRLQDDIEDREERRQREEGVGIIWGGGPSGIRRRERVLAGIGFIADAPLTQRSYERRRWENETTAKGERKRGERGEREKKKKRRGEEATGEKEDTYAV</sequence>
<evidence type="ECO:0000313" key="2">
    <source>
        <dbReference type="EMBL" id="OJI85219.1"/>
    </source>
</evidence>
<name>A0A1L9N7P5_ASPTC</name>
<dbReference type="Proteomes" id="UP000184304">
    <property type="component" value="Unassembled WGS sequence"/>
</dbReference>
<gene>
    <name evidence="2" type="ORF">ASPTUDRAFT_562614</name>
</gene>
<accession>A0A1L9N7P5</accession>
<proteinExistence type="predicted"/>
<keyword evidence="3" id="KW-1185">Reference proteome</keyword>
<dbReference type="EMBL" id="KV878198">
    <property type="protein sequence ID" value="OJI85219.1"/>
    <property type="molecule type" value="Genomic_DNA"/>
</dbReference>
<protein>
    <submittedName>
        <fullName evidence="2">Uncharacterized protein</fullName>
    </submittedName>
</protein>
<dbReference type="AlphaFoldDB" id="A0A1L9N7P5"/>
<organism evidence="2 3">
    <name type="scientific">Aspergillus tubingensis (strain CBS 134.48)</name>
    <dbReference type="NCBI Taxonomy" id="767770"/>
    <lineage>
        <taxon>Eukaryota</taxon>
        <taxon>Fungi</taxon>
        <taxon>Dikarya</taxon>
        <taxon>Ascomycota</taxon>
        <taxon>Pezizomycotina</taxon>
        <taxon>Eurotiomycetes</taxon>
        <taxon>Eurotiomycetidae</taxon>
        <taxon>Eurotiales</taxon>
        <taxon>Aspergillaceae</taxon>
        <taxon>Aspergillus</taxon>
        <taxon>Aspergillus subgen. Circumdati</taxon>
    </lineage>
</organism>
<feature type="region of interest" description="Disordered" evidence="1">
    <location>
        <begin position="86"/>
        <end position="107"/>
    </location>
</feature>
<evidence type="ECO:0000256" key="1">
    <source>
        <dbReference type="SAM" id="MobiDB-lite"/>
    </source>
</evidence>
<dbReference type="VEuPathDB" id="FungiDB:ASPTUDRAFT_562614"/>
<evidence type="ECO:0000313" key="3">
    <source>
        <dbReference type="Proteomes" id="UP000184304"/>
    </source>
</evidence>
<reference evidence="3" key="1">
    <citation type="journal article" date="2017" name="Genome Biol.">
        <title>Comparative genomics reveals high biological diversity and specific adaptations in the industrially and medically important fungal genus Aspergillus.</title>
        <authorList>
            <person name="de Vries R.P."/>
            <person name="Riley R."/>
            <person name="Wiebenga A."/>
            <person name="Aguilar-Osorio G."/>
            <person name="Amillis S."/>
            <person name="Uchima C.A."/>
            <person name="Anderluh G."/>
            <person name="Asadollahi M."/>
            <person name="Askin M."/>
            <person name="Barry K."/>
            <person name="Battaglia E."/>
            <person name="Bayram O."/>
            <person name="Benocci T."/>
            <person name="Braus-Stromeyer S.A."/>
            <person name="Caldana C."/>
            <person name="Canovas D."/>
            <person name="Cerqueira G.C."/>
            <person name="Chen F."/>
            <person name="Chen W."/>
            <person name="Choi C."/>
            <person name="Clum A."/>
            <person name="Dos Santos R.A."/>
            <person name="Damasio A.R."/>
            <person name="Diallinas G."/>
            <person name="Emri T."/>
            <person name="Fekete E."/>
            <person name="Flipphi M."/>
            <person name="Freyberg S."/>
            <person name="Gallo A."/>
            <person name="Gournas C."/>
            <person name="Habgood R."/>
            <person name="Hainaut M."/>
            <person name="Harispe M.L."/>
            <person name="Henrissat B."/>
            <person name="Hilden K.S."/>
            <person name="Hope R."/>
            <person name="Hossain A."/>
            <person name="Karabika E."/>
            <person name="Karaffa L."/>
            <person name="Karanyi Z."/>
            <person name="Krasevec N."/>
            <person name="Kuo A."/>
            <person name="Kusch H."/>
            <person name="LaButti K."/>
            <person name="Lagendijk E.L."/>
            <person name="Lapidus A."/>
            <person name="Levasseur A."/>
            <person name="Lindquist E."/>
            <person name="Lipzen A."/>
            <person name="Logrieco A.F."/>
            <person name="MacCabe A."/>
            <person name="Maekelae M.R."/>
            <person name="Malavazi I."/>
            <person name="Melin P."/>
            <person name="Meyer V."/>
            <person name="Mielnichuk N."/>
            <person name="Miskei M."/>
            <person name="Molnar A.P."/>
            <person name="Mule G."/>
            <person name="Ngan C.Y."/>
            <person name="Orejas M."/>
            <person name="Orosz E."/>
            <person name="Ouedraogo J.P."/>
            <person name="Overkamp K.M."/>
            <person name="Park H.-S."/>
            <person name="Perrone G."/>
            <person name="Piumi F."/>
            <person name="Punt P.J."/>
            <person name="Ram A.F."/>
            <person name="Ramon A."/>
            <person name="Rauscher S."/>
            <person name="Record E."/>
            <person name="Riano-Pachon D.M."/>
            <person name="Robert V."/>
            <person name="Roehrig J."/>
            <person name="Ruller R."/>
            <person name="Salamov A."/>
            <person name="Salih N.S."/>
            <person name="Samson R.A."/>
            <person name="Sandor E."/>
            <person name="Sanguinetti M."/>
            <person name="Schuetze T."/>
            <person name="Sepcic K."/>
            <person name="Shelest E."/>
            <person name="Sherlock G."/>
            <person name="Sophianopoulou V."/>
            <person name="Squina F.M."/>
            <person name="Sun H."/>
            <person name="Susca A."/>
            <person name="Todd R.B."/>
            <person name="Tsang A."/>
            <person name="Unkles S.E."/>
            <person name="van de Wiele N."/>
            <person name="van Rossen-Uffink D."/>
            <person name="Oliveira J.V."/>
            <person name="Vesth T.C."/>
            <person name="Visser J."/>
            <person name="Yu J.-H."/>
            <person name="Zhou M."/>
            <person name="Andersen M.R."/>
            <person name="Archer D.B."/>
            <person name="Baker S.E."/>
            <person name="Benoit I."/>
            <person name="Brakhage A.A."/>
            <person name="Braus G.H."/>
            <person name="Fischer R."/>
            <person name="Frisvad J.C."/>
            <person name="Goldman G.H."/>
            <person name="Houbraken J."/>
            <person name="Oakley B."/>
            <person name="Pocsi I."/>
            <person name="Scazzocchio C."/>
            <person name="Seiboth B."/>
            <person name="vanKuyk P.A."/>
            <person name="Wortman J."/>
            <person name="Dyer P.S."/>
            <person name="Grigoriev I.V."/>
        </authorList>
    </citation>
    <scope>NUCLEOTIDE SEQUENCE [LARGE SCALE GENOMIC DNA]</scope>
    <source>
        <strain evidence="3">CBS 134.48</strain>
    </source>
</reference>